<dbReference type="InterPro" id="IPR010982">
    <property type="entry name" value="Lambda_DNA-bd_dom_sf"/>
</dbReference>
<dbReference type="GO" id="GO:0003677">
    <property type="term" value="F:DNA binding"/>
    <property type="evidence" value="ECO:0007669"/>
    <property type="project" value="UniProtKB-KW"/>
</dbReference>
<dbReference type="Gene3D" id="3.40.50.2300">
    <property type="match status" value="2"/>
</dbReference>
<dbReference type="SUPFAM" id="SSF53822">
    <property type="entry name" value="Periplasmic binding protein-like I"/>
    <property type="match status" value="1"/>
</dbReference>
<dbReference type="Gene3D" id="1.10.260.40">
    <property type="entry name" value="lambda repressor-like DNA-binding domains"/>
    <property type="match status" value="1"/>
</dbReference>
<dbReference type="EMBL" id="JBHSSF010000039">
    <property type="protein sequence ID" value="MFC6177631.1"/>
    <property type="molecule type" value="Genomic_DNA"/>
</dbReference>
<gene>
    <name evidence="5" type="ORF">ACFQAV_12505</name>
</gene>
<proteinExistence type="predicted"/>
<evidence type="ECO:0000256" key="2">
    <source>
        <dbReference type="ARBA" id="ARBA00023125"/>
    </source>
</evidence>
<dbReference type="PANTHER" id="PTHR30146">
    <property type="entry name" value="LACI-RELATED TRANSCRIPTIONAL REPRESSOR"/>
    <property type="match status" value="1"/>
</dbReference>
<dbReference type="Proteomes" id="UP001596288">
    <property type="component" value="Unassembled WGS sequence"/>
</dbReference>
<dbReference type="SUPFAM" id="SSF47413">
    <property type="entry name" value="lambda repressor-like DNA-binding domains"/>
    <property type="match status" value="1"/>
</dbReference>
<evidence type="ECO:0000259" key="4">
    <source>
        <dbReference type="PROSITE" id="PS50932"/>
    </source>
</evidence>
<dbReference type="PROSITE" id="PS50932">
    <property type="entry name" value="HTH_LACI_2"/>
    <property type="match status" value="1"/>
</dbReference>
<organism evidence="5 6">
    <name type="scientific">Companilactobacillus huachuanensis</name>
    <dbReference type="NCBI Taxonomy" id="2559914"/>
    <lineage>
        <taxon>Bacteria</taxon>
        <taxon>Bacillati</taxon>
        <taxon>Bacillota</taxon>
        <taxon>Bacilli</taxon>
        <taxon>Lactobacillales</taxon>
        <taxon>Lactobacillaceae</taxon>
        <taxon>Companilactobacillus</taxon>
    </lineage>
</organism>
<keyword evidence="1" id="KW-0805">Transcription regulation</keyword>
<evidence type="ECO:0000313" key="6">
    <source>
        <dbReference type="Proteomes" id="UP001596288"/>
    </source>
</evidence>
<dbReference type="PROSITE" id="PS00356">
    <property type="entry name" value="HTH_LACI_1"/>
    <property type="match status" value="1"/>
</dbReference>
<evidence type="ECO:0000256" key="3">
    <source>
        <dbReference type="ARBA" id="ARBA00023163"/>
    </source>
</evidence>
<evidence type="ECO:0000313" key="5">
    <source>
        <dbReference type="EMBL" id="MFC6177631.1"/>
    </source>
</evidence>
<keyword evidence="6" id="KW-1185">Reference proteome</keyword>
<dbReference type="CDD" id="cd01392">
    <property type="entry name" value="HTH_LacI"/>
    <property type="match status" value="1"/>
</dbReference>
<dbReference type="SMART" id="SM00354">
    <property type="entry name" value="HTH_LACI"/>
    <property type="match status" value="1"/>
</dbReference>
<reference evidence="6" key="1">
    <citation type="journal article" date="2019" name="Int. J. Syst. Evol. Microbiol.">
        <title>The Global Catalogue of Microorganisms (GCM) 10K type strain sequencing project: providing services to taxonomists for standard genome sequencing and annotation.</title>
        <authorList>
            <consortium name="The Broad Institute Genomics Platform"/>
            <consortium name="The Broad Institute Genome Sequencing Center for Infectious Disease"/>
            <person name="Wu L."/>
            <person name="Ma J."/>
        </authorList>
    </citation>
    <scope>NUCLEOTIDE SEQUENCE [LARGE SCALE GENOMIC DNA]</scope>
    <source>
        <strain evidence="6">CCM 8927</strain>
    </source>
</reference>
<accession>A0ABW1RQC5</accession>
<dbReference type="RefSeq" id="WP_137610893.1">
    <property type="nucleotide sequence ID" value="NZ_BJDF01000005.1"/>
</dbReference>
<feature type="domain" description="HTH lacI-type" evidence="4">
    <location>
        <begin position="5"/>
        <end position="59"/>
    </location>
</feature>
<keyword evidence="2 5" id="KW-0238">DNA-binding</keyword>
<name>A0ABW1RQC5_9LACO</name>
<dbReference type="InterPro" id="IPR046335">
    <property type="entry name" value="LacI/GalR-like_sensor"/>
</dbReference>
<dbReference type="CDD" id="cd06267">
    <property type="entry name" value="PBP1_LacI_sugar_binding-like"/>
    <property type="match status" value="1"/>
</dbReference>
<sequence>MNKEITIKDIARMAGVSVSTVSRVINNKPNVTPLKKSKVQQAIKESGFQPSMLARGMISNKTNTLGIIVPDITNAYFTALISQIELITRGLNYSLLLFNTMTAGKQRSNDSVSTEIEVFHTIQEKKVDGVIILGGEIDKIKPDQLYIKALNQLNEQIPVVIVGQPNSAVTCKFVPRYQEMSGEIITQHLLASGYQNIGFLGGEPDVEITDERLQGYKKMMSTYSNLDSKLIYLNDYYVQDGYDGMSELIKKNLKIDALVTINDQVALGAIRALNDNDLRCPQDIAIGSCDAFPNSAYFTPRLTTIDHHNITLAKIAVKYLIQLIEPKGHDSFQSDSPLPELIIRESCGHKLKEENNDKS</sequence>
<comment type="caution">
    <text evidence="5">The sequence shown here is derived from an EMBL/GenBank/DDBJ whole genome shotgun (WGS) entry which is preliminary data.</text>
</comment>
<keyword evidence="3" id="KW-0804">Transcription</keyword>
<protein>
    <submittedName>
        <fullName evidence="5">LacI family DNA-binding transcriptional regulator</fullName>
    </submittedName>
</protein>
<dbReference type="InterPro" id="IPR028082">
    <property type="entry name" value="Peripla_BP_I"/>
</dbReference>
<dbReference type="PRINTS" id="PR00036">
    <property type="entry name" value="HTHLACI"/>
</dbReference>
<dbReference type="Pfam" id="PF00356">
    <property type="entry name" value="LacI"/>
    <property type="match status" value="1"/>
</dbReference>
<evidence type="ECO:0000256" key="1">
    <source>
        <dbReference type="ARBA" id="ARBA00023015"/>
    </source>
</evidence>
<dbReference type="PANTHER" id="PTHR30146:SF150">
    <property type="entry name" value="ARABINOSE METABOLISM TRANSCRIPTIONAL REPRESSOR"/>
    <property type="match status" value="1"/>
</dbReference>
<dbReference type="InterPro" id="IPR000843">
    <property type="entry name" value="HTH_LacI"/>
</dbReference>
<dbReference type="Pfam" id="PF13377">
    <property type="entry name" value="Peripla_BP_3"/>
    <property type="match status" value="1"/>
</dbReference>